<keyword evidence="1" id="KW-0472">Membrane</keyword>
<comment type="caution">
    <text evidence="2">The sequence shown here is derived from an EMBL/GenBank/DDBJ whole genome shotgun (WGS) entry which is preliminary data.</text>
</comment>
<feature type="transmembrane region" description="Helical" evidence="1">
    <location>
        <begin position="21"/>
        <end position="41"/>
    </location>
</feature>
<gene>
    <name evidence="2" type="ORF">BCR42DRAFT_244522</name>
</gene>
<dbReference type="EMBL" id="MCGE01000009">
    <property type="protein sequence ID" value="ORZ18038.1"/>
    <property type="molecule type" value="Genomic_DNA"/>
</dbReference>
<evidence type="ECO:0000256" key="1">
    <source>
        <dbReference type="SAM" id="Phobius"/>
    </source>
</evidence>
<evidence type="ECO:0000313" key="3">
    <source>
        <dbReference type="Proteomes" id="UP000193560"/>
    </source>
</evidence>
<sequence length="55" mass="6752">MLLFLTACLTYHMIEKNQSNFFFNSLFFLLFLHLTICHHIYFISVNQVRPWTCFF</sequence>
<accession>A0A1X2IKF6</accession>
<name>A0A1X2IKF6_9FUNG</name>
<dbReference type="Proteomes" id="UP000193560">
    <property type="component" value="Unassembled WGS sequence"/>
</dbReference>
<proteinExistence type="predicted"/>
<reference evidence="2 3" key="1">
    <citation type="submission" date="2016-07" db="EMBL/GenBank/DDBJ databases">
        <title>Pervasive Adenine N6-methylation of Active Genes in Fungi.</title>
        <authorList>
            <consortium name="DOE Joint Genome Institute"/>
            <person name="Mondo S.J."/>
            <person name="Dannebaum R.O."/>
            <person name="Kuo R.C."/>
            <person name="Labutti K."/>
            <person name="Haridas S."/>
            <person name="Kuo A."/>
            <person name="Salamov A."/>
            <person name="Ahrendt S.R."/>
            <person name="Lipzen A."/>
            <person name="Sullivan W."/>
            <person name="Andreopoulos W.B."/>
            <person name="Clum A."/>
            <person name="Lindquist E."/>
            <person name="Daum C."/>
            <person name="Ramamoorthy G.K."/>
            <person name="Gryganskyi A."/>
            <person name="Culley D."/>
            <person name="Magnuson J.K."/>
            <person name="James T.Y."/>
            <person name="O'Malley M.A."/>
            <person name="Stajich J.E."/>
            <person name="Spatafora J.W."/>
            <person name="Visel A."/>
            <person name="Grigoriev I.V."/>
        </authorList>
    </citation>
    <scope>NUCLEOTIDE SEQUENCE [LARGE SCALE GENOMIC DNA]</scope>
    <source>
        <strain evidence="2 3">NRRL 1336</strain>
    </source>
</reference>
<keyword evidence="3" id="KW-1185">Reference proteome</keyword>
<keyword evidence="1" id="KW-0812">Transmembrane</keyword>
<organism evidence="2 3">
    <name type="scientific">Absidia repens</name>
    <dbReference type="NCBI Taxonomy" id="90262"/>
    <lineage>
        <taxon>Eukaryota</taxon>
        <taxon>Fungi</taxon>
        <taxon>Fungi incertae sedis</taxon>
        <taxon>Mucoromycota</taxon>
        <taxon>Mucoromycotina</taxon>
        <taxon>Mucoromycetes</taxon>
        <taxon>Mucorales</taxon>
        <taxon>Cunninghamellaceae</taxon>
        <taxon>Absidia</taxon>
    </lineage>
</organism>
<dbReference type="AlphaFoldDB" id="A0A1X2IKF6"/>
<evidence type="ECO:0000313" key="2">
    <source>
        <dbReference type="EMBL" id="ORZ18038.1"/>
    </source>
</evidence>
<keyword evidence="1" id="KW-1133">Transmembrane helix</keyword>
<protein>
    <submittedName>
        <fullName evidence="2">Uncharacterized protein</fullName>
    </submittedName>
</protein>